<organism evidence="1 2">
    <name type="scientific">Alicyclobacillus mali</name>
    <name type="common">ex Roth et al. 2021</name>
    <dbReference type="NCBI Taxonomy" id="1123961"/>
    <lineage>
        <taxon>Bacteria</taxon>
        <taxon>Bacillati</taxon>
        <taxon>Bacillota</taxon>
        <taxon>Bacilli</taxon>
        <taxon>Bacillales</taxon>
        <taxon>Alicyclobacillaceae</taxon>
        <taxon>Alicyclobacillus</taxon>
    </lineage>
</organism>
<evidence type="ECO:0000313" key="1">
    <source>
        <dbReference type="EMBL" id="MBF8378258.1"/>
    </source>
</evidence>
<evidence type="ECO:0000313" key="2">
    <source>
        <dbReference type="Proteomes" id="UP000642910"/>
    </source>
</evidence>
<gene>
    <name evidence="1" type="ORF">IW967_10335</name>
</gene>
<dbReference type="Pfam" id="PF07873">
    <property type="entry name" value="YabP"/>
    <property type="match status" value="1"/>
</dbReference>
<keyword evidence="2" id="KW-1185">Reference proteome</keyword>
<dbReference type="Proteomes" id="UP000642910">
    <property type="component" value="Unassembled WGS sequence"/>
</dbReference>
<dbReference type="EMBL" id="JADPKZ010000042">
    <property type="protein sequence ID" value="MBF8378258.1"/>
    <property type="molecule type" value="Genomic_DNA"/>
</dbReference>
<reference evidence="1 2" key="1">
    <citation type="submission" date="2020-11" db="EMBL/GenBank/DDBJ databases">
        <title>Genomic insight of Alicyclobacillus mali FL 18 reveals a new arsenic-resistant strain, with potential in environmental biotechnology.</title>
        <authorList>
            <person name="Fiorentino G."/>
            <person name="Gallo G."/>
            <person name="Aulitto M."/>
        </authorList>
    </citation>
    <scope>NUCLEOTIDE SEQUENCE [LARGE SCALE GENOMIC DNA]</scope>
    <source>
        <strain evidence="1 2">FL 18</strain>
    </source>
</reference>
<proteinExistence type="predicted"/>
<sequence length="94" mass="10156">MPGWTSSIKRRAGEVLRLPPDTVEAVARVTIVGDDVMIEGAKALLEVSSDRISCDLGDRVVEIEGESFVIKLVTEREIHAVGRVRHLSFGGGAQ</sequence>
<name>A0ABS0F4P3_9BACL</name>
<accession>A0ABS0F4P3</accession>
<dbReference type="RefSeq" id="WP_067849510.1">
    <property type="nucleotide sequence ID" value="NZ_JADPKZ010000042.1"/>
</dbReference>
<evidence type="ECO:0008006" key="3">
    <source>
        <dbReference type="Google" id="ProtNLM"/>
    </source>
</evidence>
<dbReference type="InterPro" id="IPR022476">
    <property type="entry name" value="Spore_YabP/YqfC"/>
</dbReference>
<comment type="caution">
    <text evidence="1">The sequence shown here is derived from an EMBL/GenBank/DDBJ whole genome shotgun (WGS) entry which is preliminary data.</text>
</comment>
<protein>
    <recommendedName>
        <fullName evidence="3">Sporulation protein YqfC</fullName>
    </recommendedName>
</protein>